<evidence type="ECO:0000313" key="3">
    <source>
        <dbReference type="EMBL" id="CAF2947102.1"/>
    </source>
</evidence>
<feature type="transmembrane region" description="Helical" evidence="2">
    <location>
        <begin position="155"/>
        <end position="174"/>
    </location>
</feature>
<evidence type="ECO:0000313" key="4">
    <source>
        <dbReference type="Proteomes" id="UP000675881"/>
    </source>
</evidence>
<feature type="region of interest" description="Disordered" evidence="1">
    <location>
        <begin position="122"/>
        <end position="153"/>
    </location>
</feature>
<sequence>MRLPRRVKMRERIRKKAPQVTTTHLSNAEKTQLLAAEQERKHQQDLRTLYIRFKNKKVMKTEDDVLKIHPQIKHVRIFRARKDFTKRILPIHFAFIEFESKKAALAAYKDLSPKSDDYFVDLMGPNSKTKKTPKPDDKKTGGKQKKKKNLQRKSIHFDSSSTVFLLAFLNLFFVSSFRRLSKLNPIDAKAAFDASKDLEVNGHHITVLYARYENKNKSTDSTSSDQGTTPEVKSDKNDKIKLESEKDEEDDSESDVENDEDGSESDVENDEEEEEEMDEE</sequence>
<feature type="region of interest" description="Disordered" evidence="1">
    <location>
        <begin position="216"/>
        <end position="280"/>
    </location>
</feature>
<feature type="compositionally biased region" description="Basic residues" evidence="1">
    <location>
        <begin position="141"/>
        <end position="153"/>
    </location>
</feature>
<dbReference type="OrthoDB" id="167718at2759"/>
<proteinExistence type="predicted"/>
<organism evidence="3 4">
    <name type="scientific">Lepeophtheirus salmonis</name>
    <name type="common">Salmon louse</name>
    <name type="synonym">Caligus salmonis</name>
    <dbReference type="NCBI Taxonomy" id="72036"/>
    <lineage>
        <taxon>Eukaryota</taxon>
        <taxon>Metazoa</taxon>
        <taxon>Ecdysozoa</taxon>
        <taxon>Arthropoda</taxon>
        <taxon>Crustacea</taxon>
        <taxon>Multicrustacea</taxon>
        <taxon>Hexanauplia</taxon>
        <taxon>Copepoda</taxon>
        <taxon>Siphonostomatoida</taxon>
        <taxon>Caligidae</taxon>
        <taxon>Lepeophtheirus</taxon>
    </lineage>
</organism>
<dbReference type="Gene3D" id="3.30.70.330">
    <property type="match status" value="1"/>
</dbReference>
<keyword evidence="2" id="KW-0472">Membrane</keyword>
<feature type="compositionally biased region" description="Low complexity" evidence="1">
    <location>
        <begin position="219"/>
        <end position="229"/>
    </location>
</feature>
<gene>
    <name evidence="3" type="ORF">LSAA_10831</name>
</gene>
<dbReference type="InterPro" id="IPR012677">
    <property type="entry name" value="Nucleotide-bd_a/b_plait_sf"/>
</dbReference>
<dbReference type="SUPFAM" id="SSF54928">
    <property type="entry name" value="RNA-binding domain, RBD"/>
    <property type="match status" value="1"/>
</dbReference>
<feature type="compositionally biased region" description="Basic and acidic residues" evidence="1">
    <location>
        <begin position="232"/>
        <end position="244"/>
    </location>
</feature>
<keyword evidence="2" id="KW-0812">Transmembrane</keyword>
<evidence type="ECO:0000256" key="2">
    <source>
        <dbReference type="SAM" id="Phobius"/>
    </source>
</evidence>
<protein>
    <submittedName>
        <fullName evidence="3">(salmon louse) hypothetical protein</fullName>
    </submittedName>
</protein>
<keyword evidence="2" id="KW-1133">Transmembrane helix</keyword>
<dbReference type="EMBL" id="HG994584">
    <property type="protein sequence ID" value="CAF2947102.1"/>
    <property type="molecule type" value="Genomic_DNA"/>
</dbReference>
<dbReference type="Proteomes" id="UP000675881">
    <property type="component" value="Chromosome 5"/>
</dbReference>
<accession>A0A7R8CZ45</accession>
<dbReference type="GO" id="GO:0003676">
    <property type="term" value="F:nucleic acid binding"/>
    <property type="evidence" value="ECO:0007669"/>
    <property type="project" value="InterPro"/>
</dbReference>
<dbReference type="CDD" id="cd00590">
    <property type="entry name" value="RRM_SF"/>
    <property type="match status" value="1"/>
</dbReference>
<dbReference type="AlphaFoldDB" id="A0A7R8CZ45"/>
<feature type="compositionally biased region" description="Acidic residues" evidence="1">
    <location>
        <begin position="245"/>
        <end position="280"/>
    </location>
</feature>
<evidence type="ECO:0000256" key="1">
    <source>
        <dbReference type="SAM" id="MobiDB-lite"/>
    </source>
</evidence>
<reference evidence="3" key="1">
    <citation type="submission" date="2021-02" db="EMBL/GenBank/DDBJ databases">
        <authorList>
            <person name="Bekaert M."/>
        </authorList>
    </citation>
    <scope>NUCLEOTIDE SEQUENCE</scope>
    <source>
        <strain evidence="3">IoA-00</strain>
    </source>
</reference>
<keyword evidence="4" id="KW-1185">Reference proteome</keyword>
<dbReference type="InterPro" id="IPR035979">
    <property type="entry name" value="RBD_domain_sf"/>
</dbReference>
<name>A0A7R8CZ45_LEPSM</name>